<evidence type="ECO:0000313" key="2">
    <source>
        <dbReference type="Proteomes" id="UP001281614"/>
    </source>
</evidence>
<evidence type="ECO:0000313" key="1">
    <source>
        <dbReference type="EMBL" id="KAK2770037.1"/>
    </source>
</evidence>
<accession>A0AAD9YN50</accession>
<keyword evidence="2" id="KW-1185">Reference proteome</keyword>
<dbReference type="AlphaFoldDB" id="A0AAD9YN50"/>
<sequence length="67" mass="7647">MFRLTLRRHIKKANTVTSEIAFTCSWRVPLHAEVTKTDFCVRKDAYSTAYRCAKPVSATNVTTSPRL</sequence>
<name>A0AAD9YN50_COLKA</name>
<protein>
    <submittedName>
        <fullName evidence="1">Uncharacterized protein</fullName>
    </submittedName>
</protein>
<reference evidence="1" key="1">
    <citation type="submission" date="2023-02" db="EMBL/GenBank/DDBJ databases">
        <title>Colletotrichum kahawae CIFC_Que2 genome sequencing and assembly.</title>
        <authorList>
            <person name="Baroncelli R."/>
        </authorList>
    </citation>
    <scope>NUCLEOTIDE SEQUENCE</scope>
    <source>
        <strain evidence="1">CIFC_Que2</strain>
    </source>
</reference>
<gene>
    <name evidence="1" type="ORF">CKAH01_04380</name>
</gene>
<dbReference type="EMBL" id="VYYT01000101">
    <property type="protein sequence ID" value="KAK2770037.1"/>
    <property type="molecule type" value="Genomic_DNA"/>
</dbReference>
<organism evidence="1 2">
    <name type="scientific">Colletotrichum kahawae</name>
    <name type="common">Coffee berry disease fungus</name>
    <dbReference type="NCBI Taxonomy" id="34407"/>
    <lineage>
        <taxon>Eukaryota</taxon>
        <taxon>Fungi</taxon>
        <taxon>Dikarya</taxon>
        <taxon>Ascomycota</taxon>
        <taxon>Pezizomycotina</taxon>
        <taxon>Sordariomycetes</taxon>
        <taxon>Hypocreomycetidae</taxon>
        <taxon>Glomerellales</taxon>
        <taxon>Glomerellaceae</taxon>
        <taxon>Colletotrichum</taxon>
        <taxon>Colletotrichum gloeosporioides species complex</taxon>
    </lineage>
</organism>
<dbReference type="Proteomes" id="UP001281614">
    <property type="component" value="Unassembled WGS sequence"/>
</dbReference>
<comment type="caution">
    <text evidence="1">The sequence shown here is derived from an EMBL/GenBank/DDBJ whole genome shotgun (WGS) entry which is preliminary data.</text>
</comment>
<proteinExistence type="predicted"/>